<proteinExistence type="inferred from homology"/>
<sequence>MTDEPRPITRRTVLGWAALGAAGMSIPFRPRAASAESAGTGLEERALALKPPVLLFETAVPPQLQAGKGSLVSVSDTAVMAGERSLRWDYESGSAITVRSDLGYVPSAYRPGDDQAFMGTVAAFSVWIYNPSPLDDVMRFEFGRGANGADAWFDFHLGFSGWRTAWVRYGQDMSGRPRAGMDTVRIVAPKRVPQGTLFLDQMILNSAIRPDHPTGDAQVPQVNREVVRADNAHWLALLHFDELLKANRPPTPAPTAAESDSLRRVIGGYEDYLAAPMRVDDSTVAGFESKLAEFGIPAKDAPRGTGRPVFTHQTQIYPEALAAELTAHVNAVQLRDCTDLMQKIARARASAGPDLRRPLGEQYLRLVIHLRDRGWAHGSGQGTVHHLGYAIRGYYDSAYLMRETLAEAGLLDDVRTDLAWLAGLGRIFSDWRDASPYSGIMDILNTTVRGMLAAILLMDADAERVAYLKALKSWLDHALTSSPGIENGLKPDGTAFHHMGFYPDYARDGFTGLAPIVTVLSRTAFAPSTAAHENLKRAVLAMRLYANRDNWPLSISGRHPTGKTSLSIASFQWLAQAGTPDGSAEIDPRLGAAFLRLLPARPSTAQQQAAARVKAAGVSAEPAPQGGWALNYAALALHRRDDWLVAVRGHNRYLWGTEIYPLSNVYGRYTTYGQIQVLGRGDPVNNLDSGFSEQGWDWNRWPGTTTVRLPLDALEADLSGTIEEMLLSDSRFCGAHTIDGRHAMFAMDLHGHPKYDATHRARKSVFMFDDRVVALGTGIHNADRGHETETTLFQAHLADVSAATVVGGAEPITSFPYSRPVSRLDGPTWLLDHVGNGYYLAGGQSLGLTRSTQASRDQSGAAETSGDFATAWLGHGSAPRAEGYEYAVIVGASAQGMADFADRMRDAAAAPYRVLRRDGAAHVVWDRATGITGYALFEPADTVGVRPVAAVDTPCMVLLRPAGDALVLSVTDPDLRLYEGRDPDQYDRRGRFVGGVSPFAVSWRDHPSRPHTLRITLAGSWRVAEADGPARAATTGEWTVVAVRTRDGRPVQMRLDPA</sequence>
<dbReference type="SUPFAM" id="SSF49785">
    <property type="entry name" value="Galactose-binding domain-like"/>
    <property type="match status" value="1"/>
</dbReference>
<comment type="similarity">
    <text evidence="1">Belongs to the polysaccharide lyase 8 family.</text>
</comment>
<dbReference type="AlphaFoldDB" id="A0A5D0NBU9"/>
<dbReference type="PROSITE" id="PS51318">
    <property type="entry name" value="TAT"/>
    <property type="match status" value="1"/>
</dbReference>
<dbReference type="Pfam" id="PF09093">
    <property type="entry name" value="Lyase_catalyt"/>
    <property type="match status" value="1"/>
</dbReference>
<gene>
    <name evidence="8" type="ORF">FXF69_33655</name>
</gene>
<dbReference type="InterPro" id="IPR014718">
    <property type="entry name" value="GH-type_carb-bd"/>
</dbReference>
<dbReference type="GO" id="GO:0006027">
    <property type="term" value="P:glycosaminoglycan catabolic process"/>
    <property type="evidence" value="ECO:0007669"/>
    <property type="project" value="InterPro"/>
</dbReference>
<dbReference type="SUPFAM" id="SSF74650">
    <property type="entry name" value="Galactose mutarotase-like"/>
    <property type="match status" value="1"/>
</dbReference>
<dbReference type="STRING" id="1220554.GCA_001552135_01070"/>
<evidence type="ECO:0000313" key="8">
    <source>
        <dbReference type="EMBL" id="TYB41878.1"/>
    </source>
</evidence>
<dbReference type="InterPro" id="IPR008979">
    <property type="entry name" value="Galactose-bd-like_sf"/>
</dbReference>
<evidence type="ECO:0000313" key="9">
    <source>
        <dbReference type="Proteomes" id="UP000323380"/>
    </source>
</evidence>
<dbReference type="RefSeq" id="WP_083980347.1">
    <property type="nucleotide sequence ID" value="NZ_VSFG01000009.1"/>
</dbReference>
<feature type="binding site" evidence="4">
    <location>
        <position position="200"/>
    </location>
    <ligand>
        <name>Ca(2+)</name>
        <dbReference type="ChEBI" id="CHEBI:29108"/>
    </ligand>
</feature>
<dbReference type="GO" id="GO:0005576">
    <property type="term" value="C:extracellular region"/>
    <property type="evidence" value="ECO:0007669"/>
    <property type="project" value="InterPro"/>
</dbReference>
<feature type="domain" description="Lyase N-terminal" evidence="6">
    <location>
        <begin position="54"/>
        <end position="220"/>
    </location>
</feature>
<dbReference type="InterPro" id="IPR015177">
    <property type="entry name" value="Lyase_catalyt"/>
</dbReference>
<dbReference type="GO" id="GO:0030246">
    <property type="term" value="F:carbohydrate binding"/>
    <property type="evidence" value="ECO:0007669"/>
    <property type="project" value="InterPro"/>
</dbReference>
<evidence type="ECO:0000256" key="3">
    <source>
        <dbReference type="PIRSR" id="PIRSR034515-1"/>
    </source>
</evidence>
<feature type="domain" description="Lyase catalytic" evidence="7">
    <location>
        <begin position="251"/>
        <end position="601"/>
    </location>
</feature>
<feature type="active site" description="Proton acceptor" evidence="3">
    <location>
        <position position="498"/>
    </location>
</feature>
<dbReference type="PIRSF" id="PIRSF034515">
    <property type="entry name" value="Chondroitinase"/>
    <property type="match status" value="1"/>
</dbReference>
<dbReference type="InterPro" id="IPR011013">
    <property type="entry name" value="Gal_mutarotase_sf_dom"/>
</dbReference>
<dbReference type="Pfam" id="PF02278">
    <property type="entry name" value="Lyase_8"/>
    <property type="match status" value="1"/>
</dbReference>
<evidence type="ECO:0000256" key="4">
    <source>
        <dbReference type="PIRSR" id="PIRSR034515-3"/>
    </source>
</evidence>
<evidence type="ECO:0008006" key="10">
    <source>
        <dbReference type="Google" id="ProtNLM"/>
    </source>
</evidence>
<dbReference type="Gene3D" id="2.60.220.10">
    <property type="entry name" value="Polysaccharide lyase family 8-like, C-terminal"/>
    <property type="match status" value="1"/>
</dbReference>
<dbReference type="EMBL" id="VSFG01000009">
    <property type="protein sequence ID" value="TYB41878.1"/>
    <property type="molecule type" value="Genomic_DNA"/>
</dbReference>
<organism evidence="8 9">
    <name type="scientific">Actinomadura chibensis</name>
    <dbReference type="NCBI Taxonomy" id="392828"/>
    <lineage>
        <taxon>Bacteria</taxon>
        <taxon>Bacillati</taxon>
        <taxon>Actinomycetota</taxon>
        <taxon>Actinomycetes</taxon>
        <taxon>Streptosporangiales</taxon>
        <taxon>Thermomonosporaceae</taxon>
        <taxon>Actinomadura</taxon>
    </lineage>
</organism>
<feature type="active site" description="Proton acceptor" evidence="3">
    <location>
        <position position="386"/>
    </location>
</feature>
<dbReference type="InterPro" id="IPR008929">
    <property type="entry name" value="Chondroitin_lyas"/>
</dbReference>
<dbReference type="InterPro" id="IPR024200">
    <property type="entry name" value="Chondroitinase_ABC_I"/>
</dbReference>
<feature type="active site" description="Proton donor" evidence="3">
    <location>
        <position position="505"/>
    </location>
</feature>
<dbReference type="Gene3D" id="2.60.120.430">
    <property type="entry name" value="Galactose-binding lectin"/>
    <property type="match status" value="1"/>
</dbReference>
<dbReference type="InterPro" id="IPR015176">
    <property type="entry name" value="Lyase_N"/>
</dbReference>
<name>A0A5D0NBU9_9ACTN</name>
<accession>A0A5D0NBU9</accession>
<dbReference type="SUPFAM" id="SSF48230">
    <property type="entry name" value="Chondroitin AC/alginate lyase"/>
    <property type="match status" value="1"/>
</dbReference>
<keyword evidence="2" id="KW-0456">Lyase</keyword>
<dbReference type="GO" id="GO:0034000">
    <property type="term" value="F:chondroitin-sulfate-ABC endolyase activity"/>
    <property type="evidence" value="ECO:0007669"/>
    <property type="project" value="InterPro"/>
</dbReference>
<evidence type="ECO:0000256" key="1">
    <source>
        <dbReference type="ARBA" id="ARBA00006699"/>
    </source>
</evidence>
<evidence type="ECO:0000256" key="2">
    <source>
        <dbReference type="ARBA" id="ARBA00023239"/>
    </source>
</evidence>
<dbReference type="SUPFAM" id="SSF49863">
    <property type="entry name" value="Hyaluronate lyase-like, C-terminal domain"/>
    <property type="match status" value="1"/>
</dbReference>
<feature type="domain" description="Polysaccharide lyase family 8 central" evidence="5">
    <location>
        <begin position="636"/>
        <end position="893"/>
    </location>
</feature>
<keyword evidence="4" id="KW-0106">Calcium</keyword>
<keyword evidence="9" id="KW-1185">Reference proteome</keyword>
<dbReference type="PANTHER" id="PTHR37322">
    <property type="match status" value="1"/>
</dbReference>
<dbReference type="InterPro" id="IPR006311">
    <property type="entry name" value="TAT_signal"/>
</dbReference>
<evidence type="ECO:0000259" key="6">
    <source>
        <dbReference type="Pfam" id="PF09092"/>
    </source>
</evidence>
<dbReference type="InterPro" id="IPR039174">
    <property type="entry name" value="Chondroitin_ABC_lyase"/>
</dbReference>
<protein>
    <recommendedName>
        <fullName evidence="10">Chondroitin ABC lyase</fullName>
    </recommendedName>
</protein>
<reference evidence="8 9" key="1">
    <citation type="submission" date="2019-08" db="EMBL/GenBank/DDBJ databases">
        <title>Actinomadura sp. nov. CYP1-5 isolated from mountain soil.</title>
        <authorList>
            <person name="Songsumanus A."/>
            <person name="Kuncharoen N."/>
            <person name="Kudo T."/>
            <person name="Yuki M."/>
            <person name="Igarashi Y."/>
            <person name="Tanasupawat S."/>
        </authorList>
    </citation>
    <scope>NUCLEOTIDE SEQUENCE [LARGE SCALE GENOMIC DNA]</scope>
    <source>
        <strain evidence="8 9">JCM 14158</strain>
    </source>
</reference>
<comment type="caution">
    <text evidence="8">The sequence shown here is derived from an EMBL/GenBank/DDBJ whole genome shotgun (WGS) entry which is preliminary data.</text>
</comment>
<keyword evidence="4" id="KW-0479">Metal-binding</keyword>
<evidence type="ECO:0000259" key="7">
    <source>
        <dbReference type="Pfam" id="PF09093"/>
    </source>
</evidence>
<dbReference type="InterPro" id="IPR011071">
    <property type="entry name" value="Lyase_8-like_C"/>
</dbReference>
<dbReference type="GO" id="GO:0005975">
    <property type="term" value="P:carbohydrate metabolic process"/>
    <property type="evidence" value="ECO:0007669"/>
    <property type="project" value="InterPro"/>
</dbReference>
<dbReference type="Gene3D" id="1.50.10.100">
    <property type="entry name" value="Chondroitin AC/alginate lyase"/>
    <property type="match status" value="1"/>
</dbReference>
<dbReference type="GO" id="GO:0046872">
    <property type="term" value="F:metal ion binding"/>
    <property type="evidence" value="ECO:0007669"/>
    <property type="project" value="UniProtKB-KW"/>
</dbReference>
<dbReference type="Gene3D" id="2.70.98.10">
    <property type="match status" value="1"/>
</dbReference>
<dbReference type="Proteomes" id="UP000323380">
    <property type="component" value="Unassembled WGS sequence"/>
</dbReference>
<dbReference type="PANTHER" id="PTHR37322:SF3">
    <property type="entry name" value="CHONDROITIN SULFATE ABC EXOLYASE"/>
    <property type="match status" value="1"/>
</dbReference>
<feature type="binding site" evidence="4">
    <location>
        <position position="57"/>
    </location>
    <ligand>
        <name>Ca(2+)</name>
        <dbReference type="ChEBI" id="CHEBI:29108"/>
    </ligand>
</feature>
<dbReference type="Pfam" id="PF09092">
    <property type="entry name" value="Lyase_N"/>
    <property type="match status" value="1"/>
</dbReference>
<dbReference type="GO" id="GO:0042597">
    <property type="term" value="C:periplasmic space"/>
    <property type="evidence" value="ECO:0007669"/>
    <property type="project" value="TreeGrafter"/>
</dbReference>
<evidence type="ECO:0000259" key="5">
    <source>
        <dbReference type="Pfam" id="PF02278"/>
    </source>
</evidence>
<dbReference type="InterPro" id="IPR003159">
    <property type="entry name" value="Lyase_8_central_dom"/>
</dbReference>